<dbReference type="InterPro" id="IPR011006">
    <property type="entry name" value="CheY-like_superfamily"/>
</dbReference>
<evidence type="ECO:0000313" key="6">
    <source>
        <dbReference type="EMBL" id="SDS50050.1"/>
    </source>
</evidence>
<dbReference type="Gene3D" id="1.10.10.10">
    <property type="entry name" value="Winged helix-like DNA-binding domain superfamily/Winged helix DNA-binding domain"/>
    <property type="match status" value="1"/>
</dbReference>
<dbReference type="STRING" id="546871.SAMN04488543_1847"/>
<dbReference type="AlphaFoldDB" id="A0A1H1SPZ1"/>
<proteinExistence type="predicted"/>
<evidence type="ECO:0000259" key="5">
    <source>
        <dbReference type="PROSITE" id="PS50921"/>
    </source>
</evidence>
<dbReference type="SMART" id="SM01012">
    <property type="entry name" value="ANTAR"/>
    <property type="match status" value="1"/>
</dbReference>
<dbReference type="Proteomes" id="UP000199092">
    <property type="component" value="Chromosome I"/>
</dbReference>
<evidence type="ECO:0000256" key="1">
    <source>
        <dbReference type="ARBA" id="ARBA00022679"/>
    </source>
</evidence>
<feature type="domain" description="ANTAR" evidence="5">
    <location>
        <begin position="176"/>
        <end position="237"/>
    </location>
</feature>
<reference evidence="6 7" key="1">
    <citation type="submission" date="2016-10" db="EMBL/GenBank/DDBJ databases">
        <authorList>
            <person name="de Groot N.N."/>
        </authorList>
    </citation>
    <scope>NUCLEOTIDE SEQUENCE [LARGE SCALE GENOMIC DNA]</scope>
    <source>
        <strain evidence="6 7">DSM 21741</strain>
    </source>
</reference>
<dbReference type="PROSITE" id="PS50921">
    <property type="entry name" value="ANTAR"/>
    <property type="match status" value="1"/>
</dbReference>
<evidence type="ECO:0000313" key="7">
    <source>
        <dbReference type="Proteomes" id="UP000199092"/>
    </source>
</evidence>
<dbReference type="InterPro" id="IPR029016">
    <property type="entry name" value="GAF-like_dom_sf"/>
</dbReference>
<name>A0A1H1SPZ1_9ACTN</name>
<sequence>MTLDPTTPGPPGDDGDLAVALAALADVELGRTPVGAGVRVLAATVRELVRREAEVSVTIVQDGRPRTAAFTDDLAVDLDERQYSSGAGPCLEAARTGRTIPLVLEQSEERYPEFVRAALRRGLTHTLSVPVPVQGDWTAALNLYGTTGDPFSAGTRLGVERFAPYAGTFLANLQRHHDALEQAAGLQEAMRSRATIEQAKGVLMAQQRCSADAAFALLVRASQRDNVKLRDLAAALVERAARP</sequence>
<organism evidence="6 7">
    <name type="scientific">Friedmanniella luteola</name>
    <dbReference type="NCBI Taxonomy" id="546871"/>
    <lineage>
        <taxon>Bacteria</taxon>
        <taxon>Bacillati</taxon>
        <taxon>Actinomycetota</taxon>
        <taxon>Actinomycetes</taxon>
        <taxon>Propionibacteriales</taxon>
        <taxon>Nocardioidaceae</taxon>
        <taxon>Friedmanniella</taxon>
    </lineage>
</organism>
<keyword evidence="1" id="KW-0808">Transferase</keyword>
<gene>
    <name evidence="6" type="ORF">SAMN04488543_1847</name>
</gene>
<evidence type="ECO:0000256" key="4">
    <source>
        <dbReference type="ARBA" id="ARBA00023163"/>
    </source>
</evidence>
<dbReference type="OrthoDB" id="7466251at2"/>
<keyword evidence="4" id="KW-0804">Transcription</keyword>
<dbReference type="InterPro" id="IPR036388">
    <property type="entry name" value="WH-like_DNA-bd_sf"/>
</dbReference>
<dbReference type="EMBL" id="LT629749">
    <property type="protein sequence ID" value="SDS50050.1"/>
    <property type="molecule type" value="Genomic_DNA"/>
</dbReference>
<evidence type="ECO:0000256" key="3">
    <source>
        <dbReference type="ARBA" id="ARBA00023015"/>
    </source>
</evidence>
<dbReference type="Pfam" id="PF03861">
    <property type="entry name" value="ANTAR"/>
    <property type="match status" value="1"/>
</dbReference>
<dbReference type="GO" id="GO:0016301">
    <property type="term" value="F:kinase activity"/>
    <property type="evidence" value="ECO:0007669"/>
    <property type="project" value="UniProtKB-KW"/>
</dbReference>
<keyword evidence="2" id="KW-0418">Kinase</keyword>
<dbReference type="PIRSF" id="PIRSF036625">
    <property type="entry name" value="GAF_ANTAR"/>
    <property type="match status" value="1"/>
</dbReference>
<dbReference type="SUPFAM" id="SSF55781">
    <property type="entry name" value="GAF domain-like"/>
    <property type="match status" value="1"/>
</dbReference>
<dbReference type="InterPro" id="IPR003018">
    <property type="entry name" value="GAF"/>
</dbReference>
<dbReference type="SUPFAM" id="SSF52172">
    <property type="entry name" value="CheY-like"/>
    <property type="match status" value="1"/>
</dbReference>
<dbReference type="InterPro" id="IPR005561">
    <property type="entry name" value="ANTAR"/>
</dbReference>
<evidence type="ECO:0000256" key="2">
    <source>
        <dbReference type="ARBA" id="ARBA00022777"/>
    </source>
</evidence>
<keyword evidence="7" id="KW-1185">Reference proteome</keyword>
<accession>A0A1H1SPZ1</accession>
<protein>
    <submittedName>
        <fullName evidence="6">ANTAR domain-containing protein</fullName>
    </submittedName>
</protein>
<dbReference type="InterPro" id="IPR012074">
    <property type="entry name" value="GAF_ANTAR"/>
</dbReference>
<dbReference type="GO" id="GO:0003723">
    <property type="term" value="F:RNA binding"/>
    <property type="evidence" value="ECO:0007669"/>
    <property type="project" value="InterPro"/>
</dbReference>
<dbReference type="Gene3D" id="3.30.450.40">
    <property type="match status" value="1"/>
</dbReference>
<keyword evidence="3" id="KW-0805">Transcription regulation</keyword>
<dbReference type="Pfam" id="PF13185">
    <property type="entry name" value="GAF_2"/>
    <property type="match status" value="1"/>
</dbReference>
<dbReference type="RefSeq" id="WP_091412270.1">
    <property type="nucleotide sequence ID" value="NZ_LT629749.1"/>
</dbReference>